<dbReference type="EMBL" id="LANQ01000001">
    <property type="protein sequence ID" value="KJV58812.1"/>
    <property type="molecule type" value="Genomic_DNA"/>
</dbReference>
<protein>
    <submittedName>
        <fullName evidence="2">Uncharacterized protein</fullName>
    </submittedName>
</protein>
<name>A0A0F3MTN7_RICFI</name>
<reference evidence="2 3" key="1">
    <citation type="submission" date="2015-01" db="EMBL/GenBank/DDBJ databases">
        <title>Genome Sequencing of Rickettsiales.</title>
        <authorList>
            <person name="Daugherty S.C."/>
            <person name="Su Q."/>
            <person name="Abolude K."/>
            <person name="Beier-Sexton M."/>
            <person name="Carlyon J.A."/>
            <person name="Carter R."/>
            <person name="Day N.P."/>
            <person name="Dumler S.J."/>
            <person name="Dyachenko V."/>
            <person name="Godinez A."/>
            <person name="Kurtti T.J."/>
            <person name="Lichay M."/>
            <person name="Mullins K.E."/>
            <person name="Ott S."/>
            <person name="Pappas-Brown V."/>
            <person name="Paris D.H."/>
            <person name="Patel P."/>
            <person name="Richards A.L."/>
            <person name="Sadzewicz L."/>
            <person name="Sears K."/>
            <person name="Seidman D."/>
            <person name="Sengamalay N."/>
            <person name="Stenos J."/>
            <person name="Tallon L.J."/>
            <person name="Vincent G."/>
            <person name="Fraser C.M."/>
            <person name="Munderloh U."/>
            <person name="Dunning-Hotopp J.C."/>
        </authorList>
    </citation>
    <scope>NUCLEOTIDE SEQUENCE [LARGE SCALE GENOMIC DNA]</scope>
    <source>
        <strain evidence="2 3">Pedreira</strain>
    </source>
</reference>
<gene>
    <name evidence="2" type="ORF">RFEPED_1205</name>
</gene>
<keyword evidence="1" id="KW-0812">Transmembrane</keyword>
<dbReference type="AlphaFoldDB" id="A0A0F3MTN7"/>
<dbReference type="RefSeq" id="WP_011271489.1">
    <property type="nucleotide sequence ID" value="NZ_LANQ01000001.1"/>
</dbReference>
<keyword evidence="1" id="KW-0472">Membrane</keyword>
<evidence type="ECO:0000313" key="2">
    <source>
        <dbReference type="EMBL" id="KJV58812.1"/>
    </source>
</evidence>
<organism evidence="2 3">
    <name type="scientific">Rickettsia felis str. Pedreira</name>
    <dbReference type="NCBI Taxonomy" id="1359196"/>
    <lineage>
        <taxon>Bacteria</taxon>
        <taxon>Pseudomonadati</taxon>
        <taxon>Pseudomonadota</taxon>
        <taxon>Alphaproteobacteria</taxon>
        <taxon>Rickettsiales</taxon>
        <taxon>Rickettsiaceae</taxon>
        <taxon>Rickettsieae</taxon>
        <taxon>Rickettsia</taxon>
        <taxon>spotted fever group</taxon>
    </lineage>
</organism>
<keyword evidence="1" id="KW-1133">Transmembrane helix</keyword>
<dbReference type="Proteomes" id="UP000033475">
    <property type="component" value="Unassembled WGS sequence"/>
</dbReference>
<feature type="transmembrane region" description="Helical" evidence="1">
    <location>
        <begin position="17"/>
        <end position="35"/>
    </location>
</feature>
<proteinExistence type="predicted"/>
<dbReference type="PATRIC" id="fig|1359196.3.peg.1167"/>
<accession>A0A0F3MTN7</accession>
<sequence>MLKEIINEIVNDNTNPWYGKLAVVGACAVGIYVVVIDPPLKIAMACAAGIMGTLAAIKVGEACYNYYMETNTQEERLIGEVEYNTEI</sequence>
<comment type="caution">
    <text evidence="2">The sequence shown here is derived from an EMBL/GenBank/DDBJ whole genome shotgun (WGS) entry which is preliminary data.</text>
</comment>
<evidence type="ECO:0000313" key="3">
    <source>
        <dbReference type="Proteomes" id="UP000033475"/>
    </source>
</evidence>
<evidence type="ECO:0000256" key="1">
    <source>
        <dbReference type="SAM" id="Phobius"/>
    </source>
</evidence>